<feature type="non-terminal residue" evidence="1">
    <location>
        <position position="1"/>
    </location>
</feature>
<comment type="caution">
    <text evidence="1">The sequence shown here is derived from an EMBL/GenBank/DDBJ whole genome shotgun (WGS) entry which is preliminary data.</text>
</comment>
<proteinExistence type="predicted"/>
<gene>
    <name evidence="1" type="ORF">B0I36DRAFT_211714</name>
</gene>
<dbReference type="EMBL" id="JAGTJQ010000012">
    <property type="protein sequence ID" value="KAH7016338.1"/>
    <property type="molecule type" value="Genomic_DNA"/>
</dbReference>
<name>A0A9P8XTN6_9PEZI</name>
<dbReference type="RefSeq" id="XP_046005962.1">
    <property type="nucleotide sequence ID" value="XM_046148919.1"/>
</dbReference>
<feature type="non-terminal residue" evidence="1">
    <location>
        <position position="234"/>
    </location>
</feature>
<dbReference type="GeneID" id="70178465"/>
<dbReference type="PANTHER" id="PTHR42080">
    <property type="entry name" value="SRR1 DOMAIN-CONTAINING PROTEIN"/>
    <property type="match status" value="1"/>
</dbReference>
<evidence type="ECO:0000313" key="1">
    <source>
        <dbReference type="EMBL" id="KAH7016338.1"/>
    </source>
</evidence>
<keyword evidence="2" id="KW-1185">Reference proteome</keyword>
<protein>
    <recommendedName>
        <fullName evidence="3">SRR1-like domain-containing protein</fullName>
    </recommendedName>
</protein>
<reference evidence="1" key="1">
    <citation type="journal article" date="2021" name="Nat. Commun.">
        <title>Genetic determinants of endophytism in the Arabidopsis root mycobiome.</title>
        <authorList>
            <person name="Mesny F."/>
            <person name="Miyauchi S."/>
            <person name="Thiergart T."/>
            <person name="Pickel B."/>
            <person name="Atanasova L."/>
            <person name="Karlsson M."/>
            <person name="Huettel B."/>
            <person name="Barry K.W."/>
            <person name="Haridas S."/>
            <person name="Chen C."/>
            <person name="Bauer D."/>
            <person name="Andreopoulos W."/>
            <person name="Pangilinan J."/>
            <person name="LaButti K."/>
            <person name="Riley R."/>
            <person name="Lipzen A."/>
            <person name="Clum A."/>
            <person name="Drula E."/>
            <person name="Henrissat B."/>
            <person name="Kohler A."/>
            <person name="Grigoriev I.V."/>
            <person name="Martin F.M."/>
            <person name="Hacquard S."/>
        </authorList>
    </citation>
    <scope>NUCLEOTIDE SEQUENCE</scope>
    <source>
        <strain evidence="1">MPI-CAGE-CH-0230</strain>
    </source>
</reference>
<dbReference type="AlphaFoldDB" id="A0A9P8XTN6"/>
<evidence type="ECO:0000313" key="2">
    <source>
        <dbReference type="Proteomes" id="UP000756346"/>
    </source>
</evidence>
<accession>A0A9P8XTN6</accession>
<evidence type="ECO:0008006" key="3">
    <source>
        <dbReference type="Google" id="ProtNLM"/>
    </source>
</evidence>
<sequence>FIYLEDVLYYVYCQPKCPPHMYGCPTVVGWWDKSGSSADSQPVKNAYEFFALVRSIWDRSGSCHMFKSRLAKLLTSAPLCTTAIPVTKVVGFGLGDFSTTASEKWLKENMDYMEEIEQDLDYPERTPELEVKGLCTHHAMALTMASVVETIQKKQHGAQRGRHIKLLTQEPAYTPAMETMLKEIGNFDIVGKYGASGFAELDDNCIVFAPFVNAPVKQIMADLSRPAIIICNQI</sequence>
<dbReference type="OrthoDB" id="5230585at2759"/>
<dbReference type="Proteomes" id="UP000756346">
    <property type="component" value="Unassembled WGS sequence"/>
</dbReference>
<organism evidence="1 2">
    <name type="scientific">Microdochium trichocladiopsis</name>
    <dbReference type="NCBI Taxonomy" id="1682393"/>
    <lineage>
        <taxon>Eukaryota</taxon>
        <taxon>Fungi</taxon>
        <taxon>Dikarya</taxon>
        <taxon>Ascomycota</taxon>
        <taxon>Pezizomycotina</taxon>
        <taxon>Sordariomycetes</taxon>
        <taxon>Xylariomycetidae</taxon>
        <taxon>Xylariales</taxon>
        <taxon>Microdochiaceae</taxon>
        <taxon>Microdochium</taxon>
    </lineage>
</organism>
<dbReference type="PANTHER" id="PTHR42080:SF3">
    <property type="entry name" value="SRR1-LIKE DOMAIN-CONTAINING PROTEIN"/>
    <property type="match status" value="1"/>
</dbReference>